<dbReference type="EMBL" id="NJBO01000010">
    <property type="protein sequence ID" value="TKJ42671.1"/>
    <property type="molecule type" value="Genomic_DNA"/>
</dbReference>
<evidence type="ECO:0000313" key="6">
    <source>
        <dbReference type="Proteomes" id="UP000317778"/>
    </source>
</evidence>
<comment type="caution">
    <text evidence="5">The sequence shown here is derived from an EMBL/GenBank/DDBJ whole genome shotgun (WGS) entry which is preliminary data.</text>
</comment>
<evidence type="ECO:0000256" key="3">
    <source>
        <dbReference type="ARBA" id="ARBA00022777"/>
    </source>
</evidence>
<organism evidence="5 6">
    <name type="scientific">candidate division TA06 bacterium B3_TA06</name>
    <dbReference type="NCBI Taxonomy" id="2012487"/>
    <lineage>
        <taxon>Bacteria</taxon>
        <taxon>Bacteria division TA06</taxon>
    </lineage>
</organism>
<keyword evidence="3 4" id="KW-0418">Kinase</keyword>
<protein>
    <recommendedName>
        <fullName evidence="7">Glycerate kinase</fullName>
    </recommendedName>
</protein>
<gene>
    <name evidence="5" type="ORF">CEE36_07155</name>
</gene>
<dbReference type="PANTHER" id="PTHR21599">
    <property type="entry name" value="GLYCERATE KINASE"/>
    <property type="match status" value="1"/>
</dbReference>
<dbReference type="Proteomes" id="UP000317778">
    <property type="component" value="Unassembled WGS sequence"/>
</dbReference>
<dbReference type="GO" id="GO:0031388">
    <property type="term" value="P:organic acid phosphorylation"/>
    <property type="evidence" value="ECO:0007669"/>
    <property type="project" value="UniProtKB-UniRule"/>
</dbReference>
<dbReference type="AlphaFoldDB" id="A0A532V652"/>
<proteinExistence type="inferred from homology"/>
<evidence type="ECO:0000256" key="1">
    <source>
        <dbReference type="ARBA" id="ARBA00006284"/>
    </source>
</evidence>
<sequence>MIIVAPTAFKEALGPVAAARAIATGLKSSLKRKKIELYPLSDGGDGFLECISYYFKGQRLRNVTLQVTDPAGRQIKTSALISGRQAFIESASILGLRLVAPQERDPLKTTSKGLGEAILALLDKGMEEVVVGLGGSATVDGGRDALEVLGVRFLDSKDNPLGLGPAELTDLERIDLSGIDPRVKKQVLILWDVDSPLLGPYGALIYAPQKGAGQKELKALELSLQRYAEVAELAIAQRLDHRRGMGAAGGIAFGFAVLAGCKLMSGADYLLRLSGLRDKLKKEDIVISGEGRLDKQSLSYKVIGALRRLPHSKLILLCGEIGVQIAPRDRRTAAISIQPGPIDRSKAIAATKENLKQTATQIGRLLA</sequence>
<dbReference type="GO" id="GO:0008887">
    <property type="term" value="F:glycerate kinase activity"/>
    <property type="evidence" value="ECO:0007669"/>
    <property type="project" value="UniProtKB-UniRule"/>
</dbReference>
<dbReference type="NCBIfam" id="TIGR00045">
    <property type="entry name" value="glycerate kinase"/>
    <property type="match status" value="1"/>
</dbReference>
<dbReference type="InterPro" id="IPR036129">
    <property type="entry name" value="Glycerate_kinase_sf"/>
</dbReference>
<dbReference type="Gene3D" id="3.40.50.10350">
    <property type="entry name" value="Glycerate kinase, domain 1"/>
    <property type="match status" value="1"/>
</dbReference>
<reference evidence="5 6" key="1">
    <citation type="submission" date="2017-06" db="EMBL/GenBank/DDBJ databases">
        <title>Novel microbial phyla capable of carbon fixation and sulfur reduction in deep-sea sediments.</title>
        <authorList>
            <person name="Huang J."/>
            <person name="Baker B."/>
            <person name="Wang Y."/>
        </authorList>
    </citation>
    <scope>NUCLEOTIDE SEQUENCE [LARGE SCALE GENOMIC DNA]</scope>
    <source>
        <strain evidence="5">B3_TA06</strain>
    </source>
</reference>
<dbReference type="InterPro" id="IPR004381">
    <property type="entry name" value="Glycerate_kinase"/>
</dbReference>
<dbReference type="InterPro" id="IPR018197">
    <property type="entry name" value="Glycerate_kinase_RE-like"/>
</dbReference>
<name>A0A532V652_UNCT6</name>
<dbReference type="PIRSF" id="PIRSF006078">
    <property type="entry name" value="GlxK"/>
    <property type="match status" value="1"/>
</dbReference>
<keyword evidence="2 4" id="KW-0808">Transferase</keyword>
<dbReference type="SUPFAM" id="SSF110738">
    <property type="entry name" value="Glycerate kinase I"/>
    <property type="match status" value="1"/>
</dbReference>
<dbReference type="Gene3D" id="3.90.1510.10">
    <property type="entry name" value="Glycerate kinase, domain 2"/>
    <property type="match status" value="1"/>
</dbReference>
<dbReference type="PANTHER" id="PTHR21599:SF0">
    <property type="entry name" value="GLYCERATE KINASE"/>
    <property type="match status" value="1"/>
</dbReference>
<evidence type="ECO:0008006" key="7">
    <source>
        <dbReference type="Google" id="ProtNLM"/>
    </source>
</evidence>
<evidence type="ECO:0000313" key="5">
    <source>
        <dbReference type="EMBL" id="TKJ42671.1"/>
    </source>
</evidence>
<dbReference type="InterPro" id="IPR018193">
    <property type="entry name" value="Glyc_kinase_flavodox-like_fold"/>
</dbReference>
<evidence type="ECO:0000256" key="4">
    <source>
        <dbReference type="PIRNR" id="PIRNR006078"/>
    </source>
</evidence>
<accession>A0A532V652</accession>
<evidence type="ECO:0000256" key="2">
    <source>
        <dbReference type="ARBA" id="ARBA00022679"/>
    </source>
</evidence>
<dbReference type="Pfam" id="PF02595">
    <property type="entry name" value="Gly_kinase"/>
    <property type="match status" value="1"/>
</dbReference>
<comment type="similarity">
    <text evidence="1 4">Belongs to the glycerate kinase type-1 family.</text>
</comment>